<dbReference type="AlphaFoldDB" id="A0A1P9WX03"/>
<dbReference type="SUPFAM" id="SSF47090">
    <property type="entry name" value="PGBD-like"/>
    <property type="match status" value="1"/>
</dbReference>
<protein>
    <submittedName>
        <fullName evidence="2">Peptidoglycan-binding protein</fullName>
    </submittedName>
</protein>
<dbReference type="STRING" id="1178516.AWR27_11690"/>
<evidence type="ECO:0000259" key="1">
    <source>
        <dbReference type="Pfam" id="PF01471"/>
    </source>
</evidence>
<dbReference type="InterPro" id="IPR036366">
    <property type="entry name" value="PGBDSf"/>
</dbReference>
<dbReference type="OrthoDB" id="9812621at2"/>
<dbReference type="EMBL" id="CP014263">
    <property type="protein sequence ID" value="AQG79927.1"/>
    <property type="molecule type" value="Genomic_DNA"/>
</dbReference>
<dbReference type="InterPro" id="IPR036365">
    <property type="entry name" value="PGBD-like_sf"/>
</dbReference>
<evidence type="ECO:0000313" key="2">
    <source>
        <dbReference type="EMBL" id="AQG79927.1"/>
    </source>
</evidence>
<sequence>MLKNDFQTELRFTTTVQRGDVGPNVRRVQEWLCLNALRFPNASLITALDSDFGPATQQAVRNFQRAIRVPRTGIVTPALFAELCRPMATAFQTAPTGTDVRKAVVQIAQLHLKQRAAELQTDDAQNLGPWVRAYCDSNDGSPFKWCVGFLQAVLDQVASVFGRRFTDIMPQTLSCDILAQGGQANGRLTRSATLRNNPGRIKPGDVFLIRNPANNDWFHAGLIISRSGDVIETIEGNTDSRGSNNGTAVFARVRNFQNTTIDLYSIESL</sequence>
<reference evidence="2 3" key="1">
    <citation type="submission" date="2016-01" db="EMBL/GenBank/DDBJ databases">
        <authorList>
            <person name="Oliw E.H."/>
        </authorList>
    </citation>
    <scope>NUCLEOTIDE SEQUENCE [LARGE SCALE GENOMIC DNA]</scope>
    <source>
        <strain evidence="2 3">DY10</strain>
    </source>
</reference>
<gene>
    <name evidence="2" type="ORF">AWR27_11690</name>
</gene>
<accession>A0A1P9WX03</accession>
<dbReference type="RefSeq" id="WP_077131358.1">
    <property type="nucleotide sequence ID" value="NZ_CP014263.1"/>
</dbReference>
<dbReference type="Proteomes" id="UP000187941">
    <property type="component" value="Chromosome"/>
</dbReference>
<dbReference type="Pfam" id="PF01471">
    <property type="entry name" value="PG_binding_1"/>
    <property type="match status" value="1"/>
</dbReference>
<feature type="domain" description="Peptidoglycan binding-like" evidence="1">
    <location>
        <begin position="22"/>
        <end position="82"/>
    </location>
</feature>
<keyword evidence="3" id="KW-1185">Reference proteome</keyword>
<dbReference type="InterPro" id="IPR002477">
    <property type="entry name" value="Peptidoglycan-bd-like"/>
</dbReference>
<dbReference type="Gene3D" id="1.10.101.10">
    <property type="entry name" value="PGBD-like superfamily/PGBD"/>
    <property type="match status" value="1"/>
</dbReference>
<proteinExistence type="predicted"/>
<dbReference type="KEGG" id="smon:AWR27_11690"/>
<name>A0A1P9WX03_9BACT</name>
<organism evidence="2 3">
    <name type="scientific">Spirosoma montaniterrae</name>
    <dbReference type="NCBI Taxonomy" id="1178516"/>
    <lineage>
        <taxon>Bacteria</taxon>
        <taxon>Pseudomonadati</taxon>
        <taxon>Bacteroidota</taxon>
        <taxon>Cytophagia</taxon>
        <taxon>Cytophagales</taxon>
        <taxon>Cytophagaceae</taxon>
        <taxon>Spirosoma</taxon>
    </lineage>
</organism>
<evidence type="ECO:0000313" key="3">
    <source>
        <dbReference type="Proteomes" id="UP000187941"/>
    </source>
</evidence>